<reference evidence="3" key="1">
    <citation type="submission" date="2016-02" db="EMBL/GenBank/DDBJ databases">
        <title>Draft genome sequence of Microdochium bolleyi, a fungal endophyte of beachgrass.</title>
        <authorList>
            <consortium name="DOE Joint Genome Institute"/>
            <person name="David A.S."/>
            <person name="May G."/>
            <person name="Haridas S."/>
            <person name="Lim J."/>
            <person name="Wang M."/>
            <person name="Labutti K."/>
            <person name="Lipzen A."/>
            <person name="Barry K."/>
            <person name="Grigoriev I.V."/>
        </authorList>
    </citation>
    <scope>NUCLEOTIDE SEQUENCE [LARGE SCALE GENOMIC DNA]</scope>
    <source>
        <strain evidence="3">J235TASD1</strain>
    </source>
</reference>
<name>A0A136IZN0_9PEZI</name>
<keyword evidence="1" id="KW-0732">Signal</keyword>
<keyword evidence="3" id="KW-1185">Reference proteome</keyword>
<feature type="signal peptide" evidence="1">
    <location>
        <begin position="1"/>
        <end position="22"/>
    </location>
</feature>
<dbReference type="OrthoDB" id="4788795at2759"/>
<gene>
    <name evidence="2" type="ORF">Micbo1qcDRAFT_205858</name>
</gene>
<evidence type="ECO:0000256" key="1">
    <source>
        <dbReference type="SAM" id="SignalP"/>
    </source>
</evidence>
<sequence>MFLNTTTLQAAAMLHLASTSLPLPLTTSISATVSTVATIRSNSTGTTPTTILRAFGNTTENATAGEVTTLSSISASSTDATNTATAALSDMDHQREGSGGGTQCIFWNHFLWLDWEMRGPAVDNIPGLCGGLWDNLRDFKGCDPITWPSCGQEADSTLVWRFSTGDKCPAKAIELSWERATYAEQPAMECEGR</sequence>
<protein>
    <submittedName>
        <fullName evidence="2">Uncharacterized protein</fullName>
    </submittedName>
</protein>
<dbReference type="AlphaFoldDB" id="A0A136IZN0"/>
<evidence type="ECO:0000313" key="2">
    <source>
        <dbReference type="EMBL" id="KXJ90249.1"/>
    </source>
</evidence>
<dbReference type="EMBL" id="KQ964253">
    <property type="protein sequence ID" value="KXJ90249.1"/>
    <property type="molecule type" value="Genomic_DNA"/>
</dbReference>
<feature type="chain" id="PRO_5007293333" evidence="1">
    <location>
        <begin position="23"/>
        <end position="193"/>
    </location>
</feature>
<organism evidence="2 3">
    <name type="scientific">Microdochium bolleyi</name>
    <dbReference type="NCBI Taxonomy" id="196109"/>
    <lineage>
        <taxon>Eukaryota</taxon>
        <taxon>Fungi</taxon>
        <taxon>Dikarya</taxon>
        <taxon>Ascomycota</taxon>
        <taxon>Pezizomycotina</taxon>
        <taxon>Sordariomycetes</taxon>
        <taxon>Xylariomycetidae</taxon>
        <taxon>Xylariales</taxon>
        <taxon>Microdochiaceae</taxon>
        <taxon>Microdochium</taxon>
    </lineage>
</organism>
<evidence type="ECO:0000313" key="3">
    <source>
        <dbReference type="Proteomes" id="UP000070501"/>
    </source>
</evidence>
<proteinExistence type="predicted"/>
<dbReference type="InParanoid" id="A0A136IZN0"/>
<accession>A0A136IZN0</accession>
<dbReference type="Proteomes" id="UP000070501">
    <property type="component" value="Unassembled WGS sequence"/>
</dbReference>